<dbReference type="RefSeq" id="WP_104478238.1">
    <property type="nucleotide sequence ID" value="NZ_CP154825.1"/>
</dbReference>
<accession>A0A2S6GXC4</accession>
<feature type="region of interest" description="Disordered" evidence="1">
    <location>
        <begin position="41"/>
        <end position="60"/>
    </location>
</feature>
<feature type="signal peptide" evidence="2">
    <location>
        <begin position="1"/>
        <end position="23"/>
    </location>
</feature>
<dbReference type="Proteomes" id="UP000239203">
    <property type="component" value="Unassembled WGS sequence"/>
</dbReference>
<name>A0A2S6GXC4_9PSEU</name>
<comment type="caution">
    <text evidence="3">The sequence shown here is derived from an EMBL/GenBank/DDBJ whole genome shotgun (WGS) entry which is preliminary data.</text>
</comment>
<evidence type="ECO:0000313" key="4">
    <source>
        <dbReference type="Proteomes" id="UP000239203"/>
    </source>
</evidence>
<gene>
    <name evidence="3" type="ORF">CLV40_103458</name>
</gene>
<evidence type="ECO:0000256" key="2">
    <source>
        <dbReference type="SAM" id="SignalP"/>
    </source>
</evidence>
<organism evidence="3 4">
    <name type="scientific">Actinokineospora auranticolor</name>
    <dbReference type="NCBI Taxonomy" id="155976"/>
    <lineage>
        <taxon>Bacteria</taxon>
        <taxon>Bacillati</taxon>
        <taxon>Actinomycetota</taxon>
        <taxon>Actinomycetes</taxon>
        <taxon>Pseudonocardiales</taxon>
        <taxon>Pseudonocardiaceae</taxon>
        <taxon>Actinokineospora</taxon>
    </lineage>
</organism>
<dbReference type="SUPFAM" id="SSF89392">
    <property type="entry name" value="Prokaryotic lipoproteins and lipoprotein localization factors"/>
    <property type="match status" value="1"/>
</dbReference>
<dbReference type="OrthoDB" id="3427828at2"/>
<evidence type="ECO:0008006" key="5">
    <source>
        <dbReference type="Google" id="ProtNLM"/>
    </source>
</evidence>
<evidence type="ECO:0000313" key="3">
    <source>
        <dbReference type="EMBL" id="PPK69848.1"/>
    </source>
</evidence>
<dbReference type="Gene3D" id="2.50.20.20">
    <property type="match status" value="1"/>
</dbReference>
<keyword evidence="4" id="KW-1185">Reference proteome</keyword>
<feature type="chain" id="PRO_5038568505" description="Lipoprotein LprG" evidence="2">
    <location>
        <begin position="24"/>
        <end position="280"/>
    </location>
</feature>
<dbReference type="AlphaFoldDB" id="A0A2S6GXC4"/>
<dbReference type="PROSITE" id="PS51257">
    <property type="entry name" value="PROKAR_LIPOPROTEIN"/>
    <property type="match status" value="1"/>
</dbReference>
<keyword evidence="2" id="KW-0732">Signal</keyword>
<sequence length="280" mass="28947">MGFTKTKLLVAVTASALVLTACSDSNSGGAGGLGAGPGLGSGSGAGAPTPGKAGGTNSLKGLADTVKDKSAVKPSVHMEYTVNAQGMEITGEGDMDLGSELAMQMKMDMPTGSVEVRLVDRVMYVKIPQAAQTGKPWVKVDLDGTSATAKQLSGILDSSQQTNPTKILEQLGDAGEITSTKEETVDGVQTTRYSITVQVSKLKDKAMGMSEDALSQLQASGVKELPVDVWIDQDGLPVKYQVEMTIAGQKVKTVATYKDWGKPVTIKAPPASQVGELPGS</sequence>
<dbReference type="EMBL" id="PTIX01000003">
    <property type="protein sequence ID" value="PPK69848.1"/>
    <property type="molecule type" value="Genomic_DNA"/>
</dbReference>
<proteinExistence type="predicted"/>
<dbReference type="InterPro" id="IPR029046">
    <property type="entry name" value="LolA/LolB/LppX"/>
</dbReference>
<evidence type="ECO:0000256" key="1">
    <source>
        <dbReference type="SAM" id="MobiDB-lite"/>
    </source>
</evidence>
<reference evidence="3 4" key="1">
    <citation type="submission" date="2018-02" db="EMBL/GenBank/DDBJ databases">
        <title>Genomic Encyclopedia of Archaeal and Bacterial Type Strains, Phase II (KMG-II): from individual species to whole genera.</title>
        <authorList>
            <person name="Goeker M."/>
        </authorList>
    </citation>
    <scope>NUCLEOTIDE SEQUENCE [LARGE SCALE GENOMIC DNA]</scope>
    <source>
        <strain evidence="3 4">YU 961-1</strain>
    </source>
</reference>
<protein>
    <recommendedName>
        <fullName evidence="5">Lipoprotein LprG</fullName>
    </recommendedName>
</protein>